<dbReference type="STRING" id="1294273.roselon_03017"/>
<dbReference type="eggNOG" id="COG1621">
    <property type="taxonomic scope" value="Bacteria"/>
</dbReference>
<dbReference type="Proteomes" id="UP000019593">
    <property type="component" value="Chromosome"/>
</dbReference>
<organism evidence="6 7">
    <name type="scientific">Roseicyclus elongatus DSM 19469</name>
    <dbReference type="NCBI Taxonomy" id="1294273"/>
    <lineage>
        <taxon>Bacteria</taxon>
        <taxon>Pseudomonadati</taxon>
        <taxon>Pseudomonadota</taxon>
        <taxon>Alphaproteobacteria</taxon>
        <taxon>Rhodobacterales</taxon>
        <taxon>Roseobacteraceae</taxon>
        <taxon>Roseicyclus</taxon>
    </lineage>
</organism>
<dbReference type="OrthoDB" id="7064503at2"/>
<feature type="binding site" evidence="2">
    <location>
        <position position="181"/>
    </location>
    <ligand>
        <name>substrate</name>
    </ligand>
</feature>
<evidence type="ECO:0000256" key="4">
    <source>
        <dbReference type="RuleBase" id="RU361220"/>
    </source>
</evidence>
<feature type="site" description="Transition state stabilizer" evidence="3">
    <location>
        <position position="283"/>
    </location>
</feature>
<dbReference type="InterPro" id="IPR003469">
    <property type="entry name" value="Glyco_hydro_68"/>
</dbReference>
<feature type="binding site" evidence="2">
    <location>
        <position position="110"/>
    </location>
    <ligand>
        <name>substrate</name>
    </ligand>
</feature>
<feature type="chain" id="PRO_5004912881" evidence="5">
    <location>
        <begin position="22"/>
        <end position="469"/>
    </location>
</feature>
<evidence type="ECO:0000256" key="5">
    <source>
        <dbReference type="SAM" id="SignalP"/>
    </source>
</evidence>
<keyword evidence="7" id="KW-1185">Reference proteome</keyword>
<keyword evidence="6" id="KW-0808">Transferase</keyword>
<feature type="signal peptide" evidence="5">
    <location>
        <begin position="1"/>
        <end position="21"/>
    </location>
</feature>
<dbReference type="SUPFAM" id="SSF75005">
    <property type="entry name" value="Arabinanase/levansucrase/invertase"/>
    <property type="match status" value="1"/>
</dbReference>
<proteinExistence type="inferred from homology"/>
<gene>
    <name evidence="6" type="ORF">roselon_03017</name>
</gene>
<reference evidence="6 7" key="1">
    <citation type="submission" date="2013-03" db="EMBL/GenBank/DDBJ databases">
        <authorList>
            <person name="Fiebig A."/>
            <person name="Goeker M."/>
            <person name="Klenk H.-P.P."/>
        </authorList>
    </citation>
    <scope>NUCLEOTIDE SEQUENCE [LARGE SCALE GENOMIC DNA]</scope>
    <source>
        <strain evidence="7">DSM 19469</strain>
    </source>
</reference>
<evidence type="ECO:0000313" key="7">
    <source>
        <dbReference type="Proteomes" id="UP000019593"/>
    </source>
</evidence>
<dbReference type="CDD" id="cd08997">
    <property type="entry name" value="GH68"/>
    <property type="match status" value="1"/>
</dbReference>
<dbReference type="RefSeq" id="WP_025312973.1">
    <property type="nucleotide sequence ID" value="NZ_CP004372.1"/>
</dbReference>
<keyword evidence="5" id="KW-0732">Signal</keyword>
<accession>W8S8J1</accession>
<comment type="similarity">
    <text evidence="1 4">Belongs to the glycosyl hydrolase 68 family.</text>
</comment>
<dbReference type="HOGENOM" id="CLU_031862_1_0_5"/>
<dbReference type="AlphaFoldDB" id="W8S8J1"/>
<sequence>MLPKTFVAPVLLSLIAAPALASPGADEQPAEAAPAAATSGSVGSAASGEVDFSNSDIPDALQTPEAFTFNGTYVSEWSAAAASGIALNAGNTFPYLIPDTAPFEEGVYVWDAWPVRTPDGAVAMIDDWVVMVGLSSETDAGSDYPFYTRSTWRYWYTRDGEWTPGGVIFERTEALGSRQWAGSTIYDPDSNQITFYYTAVGALDAESLEADEPPRALGTSHPGAGRPNTEQRMALVTASLSAGDTGVSFSDFGEHQMILEADGEIYVTEAAYVPGSVIYGMRDPHYWLDEETGREYILFTANGAGMPDPFNGVVGLAEKIDGTWTLQRPIIAAPGVSSQLERPHVVVRDDGLYVFFSTHSFTFADGLSGPEGLYGFYNADGDIRGTFTAMNGSGLVMGNPTAAPNQTYSYLVLPDGQVMSYVNTPYGFASDPDSEREFIGAPAPLVRIGLNDARSTLLAAPDTALSGSE</sequence>
<protein>
    <submittedName>
        <fullName evidence="6">Levansucrase</fullName>
        <ecNumber evidence="6">2.4.1.10</ecNumber>
    </submittedName>
</protein>
<evidence type="ECO:0000256" key="3">
    <source>
        <dbReference type="PIRSR" id="PIRSR603469-4"/>
    </source>
</evidence>
<dbReference type="EC" id="2.4.1.10" evidence="6"/>
<evidence type="ECO:0000256" key="2">
    <source>
        <dbReference type="PIRSR" id="PIRSR603469-2"/>
    </source>
</evidence>
<name>W8S8J1_9RHOB</name>
<feature type="binding site" evidence="2">
    <location>
        <begin position="282"/>
        <end position="283"/>
    </location>
    <ligand>
        <name>substrate</name>
    </ligand>
</feature>
<keyword evidence="6" id="KW-0328">Glycosyltransferase</keyword>
<dbReference type="InterPro" id="IPR023296">
    <property type="entry name" value="Glyco_hydro_beta-prop_sf"/>
</dbReference>
<evidence type="ECO:0000313" key="6">
    <source>
        <dbReference type="EMBL" id="AHM05296.1"/>
    </source>
</evidence>
<dbReference type="GO" id="GO:0009758">
    <property type="term" value="P:carbohydrate utilization"/>
    <property type="evidence" value="ECO:0007669"/>
    <property type="project" value="InterPro"/>
</dbReference>
<evidence type="ECO:0000256" key="1">
    <source>
        <dbReference type="ARBA" id="ARBA00006775"/>
    </source>
</evidence>
<dbReference type="Gene3D" id="2.115.10.20">
    <property type="entry name" value="Glycosyl hydrolase domain, family 43"/>
    <property type="match status" value="1"/>
</dbReference>
<dbReference type="Pfam" id="PF02435">
    <property type="entry name" value="Glyco_hydro_68"/>
    <property type="match status" value="2"/>
</dbReference>
<dbReference type="EMBL" id="CP004372">
    <property type="protein sequence ID" value="AHM05296.1"/>
    <property type="molecule type" value="Genomic_DNA"/>
</dbReference>
<dbReference type="KEGG" id="red:roselon_03017"/>
<dbReference type="GO" id="GO:0050053">
    <property type="term" value="F:levansucrase activity"/>
    <property type="evidence" value="ECO:0007669"/>
    <property type="project" value="UniProtKB-EC"/>
</dbReference>